<comment type="caution">
    <text evidence="1">The sequence shown here is derived from an EMBL/GenBank/DDBJ whole genome shotgun (WGS) entry which is preliminary data.</text>
</comment>
<feature type="non-terminal residue" evidence="1">
    <location>
        <position position="64"/>
    </location>
</feature>
<accession>A0A8T1MG96</accession>
<keyword evidence="2" id="KW-1185">Reference proteome</keyword>
<reference evidence="1 2" key="2">
    <citation type="journal article" date="2021" name="Genomics">
        <title>High-quality reference genome for Clonorchis sinensis.</title>
        <authorList>
            <person name="Young N.D."/>
            <person name="Stroehlein A.J."/>
            <person name="Kinkar L."/>
            <person name="Wang T."/>
            <person name="Sohn W.M."/>
            <person name="Chang B.C.H."/>
            <person name="Kaur P."/>
            <person name="Weisz D."/>
            <person name="Dudchenko O."/>
            <person name="Aiden E.L."/>
            <person name="Korhonen P.K."/>
            <person name="Gasser R.B."/>
        </authorList>
    </citation>
    <scope>NUCLEOTIDE SEQUENCE [LARGE SCALE GENOMIC DNA]</scope>
    <source>
        <strain evidence="1">Cs-k2</strain>
    </source>
</reference>
<gene>
    <name evidence="1" type="ORF">CSKR_200623</name>
</gene>
<evidence type="ECO:0000313" key="1">
    <source>
        <dbReference type="EMBL" id="KAG5447892.1"/>
    </source>
</evidence>
<organism evidence="1 2">
    <name type="scientific">Clonorchis sinensis</name>
    <name type="common">Chinese liver fluke</name>
    <dbReference type="NCBI Taxonomy" id="79923"/>
    <lineage>
        <taxon>Eukaryota</taxon>
        <taxon>Metazoa</taxon>
        <taxon>Spiralia</taxon>
        <taxon>Lophotrochozoa</taxon>
        <taxon>Platyhelminthes</taxon>
        <taxon>Trematoda</taxon>
        <taxon>Digenea</taxon>
        <taxon>Opisthorchiida</taxon>
        <taxon>Opisthorchiata</taxon>
        <taxon>Opisthorchiidae</taxon>
        <taxon>Clonorchis</taxon>
    </lineage>
</organism>
<name>A0A8T1MG96_CLOSI</name>
<evidence type="ECO:0000313" key="2">
    <source>
        <dbReference type="Proteomes" id="UP000286415"/>
    </source>
</evidence>
<dbReference type="Proteomes" id="UP000286415">
    <property type="component" value="Unassembled WGS sequence"/>
</dbReference>
<reference evidence="1 2" key="1">
    <citation type="journal article" date="2018" name="Biotechnol. Adv.">
        <title>Improved genomic resources and new bioinformatic workflow for the carcinogenic parasite Clonorchis sinensis: Biotechnological implications.</title>
        <authorList>
            <person name="Wang D."/>
            <person name="Korhonen P.K."/>
            <person name="Gasser R.B."/>
            <person name="Young N.D."/>
        </authorList>
    </citation>
    <scope>NUCLEOTIDE SEQUENCE [LARGE SCALE GENOMIC DNA]</scope>
    <source>
        <strain evidence="1">Cs-k2</strain>
    </source>
</reference>
<proteinExistence type="predicted"/>
<dbReference type="EMBL" id="NIRI02000042">
    <property type="protein sequence ID" value="KAG5447892.1"/>
    <property type="molecule type" value="Genomic_DNA"/>
</dbReference>
<protein>
    <submittedName>
        <fullName evidence="1">Uncharacterized protein</fullName>
    </submittedName>
</protein>
<dbReference type="AlphaFoldDB" id="A0A8T1MG96"/>
<sequence length="64" mass="7047">MSSHIVSLEASLTIKFLSKVSYDLQNSSCMGSASLFAFPELSRRQISAHSDTSQFNSEIMTSNK</sequence>